<keyword evidence="2" id="KW-0472">Membrane</keyword>
<dbReference type="Proteomes" id="UP000325577">
    <property type="component" value="Linkage Group LG3"/>
</dbReference>
<organism evidence="3 4">
    <name type="scientific">Nyssa sinensis</name>
    <dbReference type="NCBI Taxonomy" id="561372"/>
    <lineage>
        <taxon>Eukaryota</taxon>
        <taxon>Viridiplantae</taxon>
        <taxon>Streptophyta</taxon>
        <taxon>Embryophyta</taxon>
        <taxon>Tracheophyta</taxon>
        <taxon>Spermatophyta</taxon>
        <taxon>Magnoliopsida</taxon>
        <taxon>eudicotyledons</taxon>
        <taxon>Gunneridae</taxon>
        <taxon>Pentapetalae</taxon>
        <taxon>asterids</taxon>
        <taxon>Cornales</taxon>
        <taxon>Nyssaceae</taxon>
        <taxon>Nyssa</taxon>
    </lineage>
</organism>
<feature type="transmembrane region" description="Helical" evidence="2">
    <location>
        <begin position="38"/>
        <end position="64"/>
    </location>
</feature>
<keyword evidence="2" id="KW-1133">Transmembrane helix</keyword>
<evidence type="ECO:0000256" key="2">
    <source>
        <dbReference type="SAM" id="Phobius"/>
    </source>
</evidence>
<feature type="region of interest" description="Disordered" evidence="1">
    <location>
        <begin position="124"/>
        <end position="188"/>
    </location>
</feature>
<sequence length="188" mass="21510">MAQRYYLDLRFAIPPCLKIFVFPQSIFEGNQWNLNNPILNIIILLIFLFLFFVVSIEIPITVTAFAESVRLRFRDFYFSGTLTVTLLASFLLPQPHFCEGNRWNWAENQDGLVTELHWNDMEDDSDDSQVWEDGSTVEDAVVEQHEDEEATTQEAVAQDLDVVGDLPIGDVAGDLPVEESPSPNRRRT</sequence>
<dbReference type="EMBL" id="CM018046">
    <property type="protein sequence ID" value="KAA8525963.1"/>
    <property type="molecule type" value="Genomic_DNA"/>
</dbReference>
<name>A0A5J5A4Z8_9ASTE</name>
<evidence type="ECO:0000313" key="3">
    <source>
        <dbReference type="EMBL" id="KAA8525963.1"/>
    </source>
</evidence>
<protein>
    <submittedName>
        <fullName evidence="3">Uncharacterized protein</fullName>
    </submittedName>
</protein>
<feature type="transmembrane region" description="Helical" evidence="2">
    <location>
        <begin position="76"/>
        <end position="92"/>
    </location>
</feature>
<keyword evidence="2" id="KW-0812">Transmembrane</keyword>
<gene>
    <name evidence="3" type="ORF">F0562_007937</name>
</gene>
<proteinExistence type="predicted"/>
<keyword evidence="4" id="KW-1185">Reference proteome</keyword>
<evidence type="ECO:0000256" key="1">
    <source>
        <dbReference type="SAM" id="MobiDB-lite"/>
    </source>
</evidence>
<reference evidence="3 4" key="1">
    <citation type="submission" date="2019-09" db="EMBL/GenBank/DDBJ databases">
        <title>A chromosome-level genome assembly of the Chinese tupelo Nyssa sinensis.</title>
        <authorList>
            <person name="Yang X."/>
            <person name="Kang M."/>
            <person name="Yang Y."/>
            <person name="Xiong H."/>
            <person name="Wang M."/>
            <person name="Zhang Z."/>
            <person name="Wang Z."/>
            <person name="Wu H."/>
            <person name="Ma T."/>
            <person name="Liu J."/>
            <person name="Xi Z."/>
        </authorList>
    </citation>
    <scope>NUCLEOTIDE SEQUENCE [LARGE SCALE GENOMIC DNA]</scope>
    <source>
        <strain evidence="3">J267</strain>
        <tissue evidence="3">Leaf</tissue>
    </source>
</reference>
<accession>A0A5J5A4Z8</accession>
<evidence type="ECO:0000313" key="4">
    <source>
        <dbReference type="Proteomes" id="UP000325577"/>
    </source>
</evidence>
<dbReference type="AlphaFoldDB" id="A0A5J5A4Z8"/>